<dbReference type="PROSITE" id="PS51892">
    <property type="entry name" value="SUBTILASE"/>
    <property type="match status" value="1"/>
</dbReference>
<feature type="domain" description="P/Homo B" evidence="30">
    <location>
        <begin position="385"/>
        <end position="517"/>
    </location>
</feature>
<dbReference type="PRINTS" id="PR00723">
    <property type="entry name" value="SUBTILISIN"/>
</dbReference>
<dbReference type="Gene3D" id="3.40.50.200">
    <property type="entry name" value="Peptidase S8/S53 domain"/>
    <property type="match status" value="1"/>
</dbReference>
<keyword evidence="14" id="KW-0677">Repeat</keyword>
<evidence type="ECO:0000313" key="32">
    <source>
        <dbReference type="Proteomes" id="UP000540952"/>
    </source>
</evidence>
<dbReference type="AlphaFoldDB" id="A0A7K4WNY4"/>
<keyword evidence="10" id="KW-0165">Cleavage on pair of basic residues</keyword>
<dbReference type="GO" id="GO:0000139">
    <property type="term" value="C:Golgi membrane"/>
    <property type="evidence" value="ECO:0007669"/>
    <property type="project" value="TreeGrafter"/>
</dbReference>
<dbReference type="InterPro" id="IPR034182">
    <property type="entry name" value="Kexin/furin"/>
</dbReference>
<keyword evidence="18 29" id="KW-1133">Transmembrane helix</keyword>
<keyword evidence="13" id="KW-0732">Signal</keyword>
<dbReference type="PANTHER" id="PTHR42884">
    <property type="entry name" value="PROPROTEIN CONVERTASE SUBTILISIN/KEXIN-RELATED"/>
    <property type="match status" value="1"/>
</dbReference>
<evidence type="ECO:0000256" key="17">
    <source>
        <dbReference type="ARBA" id="ARBA00022825"/>
    </source>
</evidence>
<dbReference type="InterPro" id="IPR006212">
    <property type="entry name" value="Furin_repeat"/>
</dbReference>
<keyword evidence="16" id="KW-0378">Hydrolase</keyword>
<keyword evidence="15" id="KW-0967">Endosome</keyword>
<dbReference type="PROSITE" id="PS00137">
    <property type="entry name" value="SUBTILASE_HIS"/>
    <property type="match status" value="1"/>
</dbReference>
<dbReference type="SUPFAM" id="SSF54897">
    <property type="entry name" value="Protease propeptides/inhibitors"/>
    <property type="match status" value="1"/>
</dbReference>
<dbReference type="SMART" id="SM00261">
    <property type="entry name" value="FU"/>
    <property type="match status" value="2"/>
</dbReference>
<evidence type="ECO:0000256" key="29">
    <source>
        <dbReference type="SAM" id="Phobius"/>
    </source>
</evidence>
<dbReference type="Pfam" id="PF00082">
    <property type="entry name" value="Peptidase_S8"/>
    <property type="match status" value="1"/>
</dbReference>
<dbReference type="CDD" id="cd04059">
    <property type="entry name" value="Peptidases_S8_Protein_convertases_Kexins_Furin-like"/>
    <property type="match status" value="1"/>
</dbReference>
<dbReference type="InterPro" id="IPR032815">
    <property type="entry name" value="S8_pro-domain"/>
</dbReference>
<dbReference type="Proteomes" id="UP000540952">
    <property type="component" value="Unassembled WGS sequence"/>
</dbReference>
<dbReference type="PROSITE" id="PS00138">
    <property type="entry name" value="SUBTILASE_SER"/>
    <property type="match status" value="1"/>
</dbReference>
<evidence type="ECO:0000256" key="22">
    <source>
        <dbReference type="ARBA" id="ARBA00023157"/>
    </source>
</evidence>
<comment type="similarity">
    <text evidence="6">Belongs to the peptidase S8 family. Furin subfamily.</text>
</comment>
<dbReference type="InterPro" id="IPR008979">
    <property type="entry name" value="Galactose-bd-like_sf"/>
</dbReference>
<dbReference type="SUPFAM" id="SSF49785">
    <property type="entry name" value="Galactose-binding domain-like"/>
    <property type="match status" value="1"/>
</dbReference>
<keyword evidence="32" id="KW-1185">Reference proteome</keyword>
<dbReference type="GO" id="GO:0005886">
    <property type="term" value="C:plasma membrane"/>
    <property type="evidence" value="ECO:0007669"/>
    <property type="project" value="UniProtKB-SubCell"/>
</dbReference>
<comment type="caution">
    <text evidence="28">Lacks conserved residue(s) required for the propagation of feature annotation.</text>
</comment>
<evidence type="ECO:0000256" key="25">
    <source>
        <dbReference type="ARBA" id="ARBA00038993"/>
    </source>
</evidence>
<dbReference type="EMBL" id="VZRD01000304">
    <property type="protein sequence ID" value="NWR36341.1"/>
    <property type="molecule type" value="Genomic_DNA"/>
</dbReference>
<dbReference type="InterPro" id="IPR022398">
    <property type="entry name" value="Peptidase_S8_His-AS"/>
</dbReference>
<evidence type="ECO:0000256" key="7">
    <source>
        <dbReference type="ARBA" id="ARBA00022475"/>
    </source>
</evidence>
<dbReference type="Pfam" id="PF01483">
    <property type="entry name" value="P_proprotein"/>
    <property type="match status" value="1"/>
</dbReference>
<dbReference type="SUPFAM" id="SSF57184">
    <property type="entry name" value="Growth factor receptor domain"/>
    <property type="match status" value="1"/>
</dbReference>
<evidence type="ECO:0000256" key="18">
    <source>
        <dbReference type="ARBA" id="ARBA00022989"/>
    </source>
</evidence>
<comment type="cofactor">
    <cofactor evidence="1">
        <name>Ca(2+)</name>
        <dbReference type="ChEBI" id="CHEBI:29108"/>
    </cofactor>
</comment>
<dbReference type="FunFam" id="3.40.50.200:FF:000001">
    <property type="entry name" value="Furin 2, isoform B"/>
    <property type="match status" value="1"/>
</dbReference>
<feature type="transmembrane region" description="Helical" evidence="29">
    <location>
        <begin position="648"/>
        <end position="671"/>
    </location>
</feature>
<name>A0A7K4WNY4_9TYRA</name>
<evidence type="ECO:0000256" key="16">
    <source>
        <dbReference type="ARBA" id="ARBA00022801"/>
    </source>
</evidence>
<evidence type="ECO:0000256" key="20">
    <source>
        <dbReference type="ARBA" id="ARBA00023136"/>
    </source>
</evidence>
<dbReference type="InterPro" id="IPR015500">
    <property type="entry name" value="Peptidase_S8_subtilisin-rel"/>
</dbReference>
<evidence type="ECO:0000256" key="23">
    <source>
        <dbReference type="ARBA" id="ARBA00023180"/>
    </source>
</evidence>
<evidence type="ECO:0000256" key="26">
    <source>
        <dbReference type="ARBA" id="ARBA00041232"/>
    </source>
</evidence>
<keyword evidence="9" id="KW-0645">Protease</keyword>
<keyword evidence="21" id="KW-0865">Zymogen</keyword>
<keyword evidence="11 29" id="KW-0812">Transmembrane</keyword>
<feature type="non-terminal residue" evidence="31">
    <location>
        <position position="731"/>
    </location>
</feature>
<dbReference type="GO" id="GO:0016486">
    <property type="term" value="P:peptide hormone processing"/>
    <property type="evidence" value="ECO:0007669"/>
    <property type="project" value="TreeGrafter"/>
</dbReference>
<evidence type="ECO:0000256" key="9">
    <source>
        <dbReference type="ARBA" id="ARBA00022670"/>
    </source>
</evidence>
<evidence type="ECO:0000256" key="27">
    <source>
        <dbReference type="ARBA" id="ARBA00042784"/>
    </source>
</evidence>
<dbReference type="GO" id="GO:0010008">
    <property type="term" value="C:endosome membrane"/>
    <property type="evidence" value="ECO:0007669"/>
    <property type="project" value="UniProtKB-SubCell"/>
</dbReference>
<dbReference type="InterPro" id="IPR002884">
    <property type="entry name" value="P_dom"/>
</dbReference>
<evidence type="ECO:0000256" key="28">
    <source>
        <dbReference type="PROSITE-ProRule" id="PRU01240"/>
    </source>
</evidence>
<dbReference type="GO" id="GO:0046872">
    <property type="term" value="F:metal ion binding"/>
    <property type="evidence" value="ECO:0007669"/>
    <property type="project" value="UniProtKB-KW"/>
</dbReference>
<reference evidence="31 32" key="1">
    <citation type="submission" date="2019-09" db="EMBL/GenBank/DDBJ databases">
        <title>Bird 10,000 Genomes (B10K) Project - Family phase.</title>
        <authorList>
            <person name="Zhang G."/>
        </authorList>
    </citation>
    <scope>NUCLEOTIDE SEQUENCE [LARGE SCALE GENOMIC DNA]</scope>
    <source>
        <strain evidence="31">B10K-CU-031-13</strain>
        <tissue evidence="31">Muscle</tissue>
    </source>
</reference>
<accession>A0A7K4WNY4</accession>
<dbReference type="Gene3D" id="3.30.70.850">
    <property type="entry name" value="Peptidase S8, pro-domain"/>
    <property type="match status" value="1"/>
</dbReference>
<dbReference type="InterPro" id="IPR009030">
    <property type="entry name" value="Growth_fac_rcpt_cys_sf"/>
</dbReference>
<evidence type="ECO:0000256" key="1">
    <source>
        <dbReference type="ARBA" id="ARBA00001913"/>
    </source>
</evidence>
<dbReference type="GO" id="GO:0005802">
    <property type="term" value="C:trans-Golgi network"/>
    <property type="evidence" value="ECO:0007669"/>
    <property type="project" value="TreeGrafter"/>
</dbReference>
<evidence type="ECO:0000313" key="31">
    <source>
        <dbReference type="EMBL" id="NWR36341.1"/>
    </source>
</evidence>
<dbReference type="FunFam" id="2.60.120.260:FF:000034">
    <property type="entry name" value="furin isoform X2"/>
    <property type="match status" value="1"/>
</dbReference>
<dbReference type="PROSITE" id="PS51829">
    <property type="entry name" value="P_HOMO_B"/>
    <property type="match status" value="1"/>
</dbReference>
<evidence type="ECO:0000256" key="13">
    <source>
        <dbReference type="ARBA" id="ARBA00022729"/>
    </source>
</evidence>
<evidence type="ECO:0000256" key="2">
    <source>
        <dbReference type="ARBA" id="ARBA00004251"/>
    </source>
</evidence>
<protein>
    <recommendedName>
        <fullName evidence="25">furin</fullName>
        <ecNumber evidence="25">3.4.21.75</ecNumber>
    </recommendedName>
    <alternativeName>
        <fullName evidence="26">Dibasic-processing enzyme</fullName>
    </alternativeName>
    <alternativeName>
        <fullName evidence="27">Paired basic amino acid residue-cleaving enzyme</fullName>
    </alternativeName>
</protein>
<evidence type="ECO:0000256" key="3">
    <source>
        <dbReference type="ARBA" id="ARBA00004393"/>
    </source>
</evidence>
<dbReference type="SUPFAM" id="SSF52743">
    <property type="entry name" value="Subtilisin-like"/>
    <property type="match status" value="1"/>
</dbReference>
<dbReference type="GO" id="GO:0004252">
    <property type="term" value="F:serine-type endopeptidase activity"/>
    <property type="evidence" value="ECO:0007669"/>
    <property type="project" value="UniProtKB-EC"/>
</dbReference>
<keyword evidence="17" id="KW-0720">Serine protease</keyword>
<comment type="catalytic activity">
    <reaction evidence="24">
        <text>Release of mature proteins from their proproteins by cleavage of -Arg-Xaa-Yaa-Arg-|-Zaa- bonds, where Xaa can be any amino acid and Yaa is Arg or Lys. Releases albumin, complement component C3 and von Willebrand factor from their respective precursors.</text>
        <dbReference type="EC" id="3.4.21.75"/>
    </reaction>
</comment>
<dbReference type="GO" id="GO:0005576">
    <property type="term" value="C:extracellular region"/>
    <property type="evidence" value="ECO:0007669"/>
    <property type="project" value="UniProtKB-SubCell"/>
</dbReference>
<dbReference type="Pfam" id="PF16470">
    <property type="entry name" value="S8_pro-domain"/>
    <property type="match status" value="1"/>
</dbReference>
<dbReference type="Gene3D" id="2.10.220.10">
    <property type="entry name" value="Hormone Receptor, Insulin-like Growth Factor Receptor 1, Chain A, domain 2"/>
    <property type="match status" value="1"/>
</dbReference>
<dbReference type="InterPro" id="IPR023828">
    <property type="entry name" value="Peptidase_S8_Ser-AS"/>
</dbReference>
<evidence type="ECO:0000256" key="15">
    <source>
        <dbReference type="ARBA" id="ARBA00022753"/>
    </source>
</evidence>
<evidence type="ECO:0000256" key="12">
    <source>
        <dbReference type="ARBA" id="ARBA00022723"/>
    </source>
</evidence>
<keyword evidence="12" id="KW-0479">Metal-binding</keyword>
<keyword evidence="22" id="KW-1015">Disulfide bond</keyword>
<sequence>IFGDYYHFQHRGVVKRSLSPHQPWHSRLAREPQVQWLEQQVAKRRTKRDVFMEPTDPKFPQQWYLVTSFVCPLLVHAVECPGSVAGGQVEKPLLATWFGGQEAAWVGIAGAVASAHPCTPCAPYEFALSCFDCRHGTRCAGEVAAVANNGICGVGVAYNARIGGVRMLDGEVTDAVEAHSLGLNPNHIHIYSASWGPEDDGKTVDGPARLAEEAFFRGVSQGRGGLGSIFVWASGNGGREHDSCNCDGYTNSIYTLSISSTTQYGNVPWYSEACSSTLATTYSSGNQNEKQIVTTDLRQKCTELHTGTSASAPLAAGIIALALEANKNLTWRDMQHLVVQTSKPAHLNANDWVTNGVGRKVSHSYGYGLLDAGAMVSLAKNWTTVGPQRKCVIDILTEPRDIGKRVEVRRKVDACLGKANYISRLEHAQARLTLSYNRRGDLAIHLVSPMGTRSTLLAARPHDFSADGFNDWAFMTTHSWDEDPSGEWVLEIENTSDANNYGTLTKFTLVLYGTATDSPSLSNQLESSGCKTLTPSQTCVGEFCEEGYYLHQKSCLKHCPPGFAPGVQSTHYNLENSVEPVTPHLCLPCHPSCATCVGPGPNQCLTCPAHSHFSSLDLSCSHQTQSSRASPALSDGEGPAEAPSPVNLPILIASLSCVLIVVIFVTIFLVLQARSGFSLRGVKVYALDSGIISYKGLPSDIWQEEGPSESDGEDYEAHSERTAFIRDQSAL</sequence>
<dbReference type="InterPro" id="IPR000209">
    <property type="entry name" value="Peptidase_S8/S53_dom"/>
</dbReference>
<keyword evidence="8" id="KW-0964">Secreted</keyword>
<evidence type="ECO:0000259" key="30">
    <source>
        <dbReference type="PROSITE" id="PS51829"/>
    </source>
</evidence>
<proteinExistence type="inferred from homology"/>
<dbReference type="InterPro" id="IPR038466">
    <property type="entry name" value="S8_pro-domain_sf"/>
</dbReference>
<dbReference type="InterPro" id="IPR036852">
    <property type="entry name" value="Peptidase_S8/S53_dom_sf"/>
</dbReference>
<organism evidence="31 32">
    <name type="scientific">Tachuris rubrigastra</name>
    <dbReference type="NCBI Taxonomy" id="495162"/>
    <lineage>
        <taxon>Eukaryota</taxon>
        <taxon>Metazoa</taxon>
        <taxon>Chordata</taxon>
        <taxon>Craniata</taxon>
        <taxon>Vertebrata</taxon>
        <taxon>Euteleostomi</taxon>
        <taxon>Archelosauria</taxon>
        <taxon>Archosauria</taxon>
        <taxon>Dinosauria</taxon>
        <taxon>Saurischia</taxon>
        <taxon>Theropoda</taxon>
        <taxon>Coelurosauria</taxon>
        <taxon>Aves</taxon>
        <taxon>Neognathae</taxon>
        <taxon>Neoaves</taxon>
        <taxon>Telluraves</taxon>
        <taxon>Australaves</taxon>
        <taxon>Passeriformes</taxon>
        <taxon>Tyrannidae</taxon>
        <taxon>Tachuris</taxon>
    </lineage>
</organism>
<dbReference type="PANTHER" id="PTHR42884:SF1">
    <property type="entry name" value="FURIN"/>
    <property type="match status" value="1"/>
</dbReference>
<keyword evidence="23" id="KW-0325">Glycoprotein</keyword>
<keyword evidence="7" id="KW-1003">Cell membrane</keyword>
<dbReference type="EC" id="3.4.21.75" evidence="25"/>
<feature type="non-terminal residue" evidence="31">
    <location>
        <position position="1"/>
    </location>
</feature>
<evidence type="ECO:0000256" key="14">
    <source>
        <dbReference type="ARBA" id="ARBA00022737"/>
    </source>
</evidence>
<evidence type="ECO:0000256" key="24">
    <source>
        <dbReference type="ARBA" id="ARBA00035756"/>
    </source>
</evidence>
<dbReference type="Gene3D" id="2.60.120.260">
    <property type="entry name" value="Galactose-binding domain-like"/>
    <property type="match status" value="1"/>
</dbReference>
<keyword evidence="19" id="KW-0333">Golgi apparatus</keyword>
<evidence type="ECO:0000256" key="21">
    <source>
        <dbReference type="ARBA" id="ARBA00023145"/>
    </source>
</evidence>
<evidence type="ECO:0000256" key="6">
    <source>
        <dbReference type="ARBA" id="ARBA00005325"/>
    </source>
</evidence>
<comment type="subcellular location">
    <subcellularLocation>
        <location evidence="2">Cell membrane</location>
        <topology evidence="2">Single-pass type I membrane protein</topology>
    </subcellularLocation>
    <subcellularLocation>
        <location evidence="4">Endosome membrane</location>
        <topology evidence="4">Single-pass type I membrane protein</topology>
    </subcellularLocation>
    <subcellularLocation>
        <location evidence="3">Golgi apparatus</location>
        <location evidence="3">trans-Golgi network membrane</location>
        <topology evidence="3">Single-pass type I membrane protein</topology>
    </subcellularLocation>
    <subcellularLocation>
        <location evidence="5">Secreted</location>
    </subcellularLocation>
</comment>
<dbReference type="CDD" id="cd00064">
    <property type="entry name" value="FU"/>
    <property type="match status" value="1"/>
</dbReference>
<comment type="caution">
    <text evidence="31">The sequence shown here is derived from an EMBL/GenBank/DDBJ whole genome shotgun (WGS) entry which is preliminary data.</text>
</comment>
<evidence type="ECO:0000256" key="10">
    <source>
        <dbReference type="ARBA" id="ARBA00022685"/>
    </source>
</evidence>
<evidence type="ECO:0000256" key="11">
    <source>
        <dbReference type="ARBA" id="ARBA00022692"/>
    </source>
</evidence>
<keyword evidence="20 29" id="KW-0472">Membrane</keyword>
<evidence type="ECO:0000256" key="4">
    <source>
        <dbReference type="ARBA" id="ARBA00004530"/>
    </source>
</evidence>
<evidence type="ECO:0000256" key="5">
    <source>
        <dbReference type="ARBA" id="ARBA00004613"/>
    </source>
</evidence>
<evidence type="ECO:0000256" key="19">
    <source>
        <dbReference type="ARBA" id="ARBA00023034"/>
    </source>
</evidence>
<evidence type="ECO:0000256" key="8">
    <source>
        <dbReference type="ARBA" id="ARBA00022525"/>
    </source>
</evidence>
<gene>
    <name evidence="31" type="primary">Furin</name>
    <name evidence="31" type="ORF">TACRUB_R11483</name>
</gene>